<protein>
    <submittedName>
        <fullName evidence="3">Putative DNA topoisomerase (ATP-hydrolyzing)</fullName>
        <ecNumber evidence="3">5.99.1.3</ecNumber>
    </submittedName>
</protein>
<dbReference type="GO" id="GO:0003677">
    <property type="term" value="F:DNA binding"/>
    <property type="evidence" value="ECO:0007669"/>
    <property type="project" value="InterPro"/>
</dbReference>
<keyword evidence="3" id="KW-0413">Isomerase</keyword>
<dbReference type="PRINTS" id="PR01550">
    <property type="entry name" value="TOP6AFAMILY"/>
</dbReference>
<keyword evidence="4" id="KW-1185">Reference proteome</keyword>
<evidence type="ECO:0000313" key="4">
    <source>
        <dbReference type="Proteomes" id="UP000238479"/>
    </source>
</evidence>
<dbReference type="Gramene" id="PRQ46459">
    <property type="protein sequence ID" value="PRQ46459"/>
    <property type="gene ID" value="RchiOBHm_Chr2g0089291"/>
</dbReference>
<evidence type="ECO:0000313" key="3">
    <source>
        <dbReference type="EMBL" id="PRQ46459.1"/>
    </source>
</evidence>
<dbReference type="STRING" id="74649.A0A2P6RJ41"/>
<organism evidence="3 4">
    <name type="scientific">Rosa chinensis</name>
    <name type="common">China rose</name>
    <dbReference type="NCBI Taxonomy" id="74649"/>
    <lineage>
        <taxon>Eukaryota</taxon>
        <taxon>Viridiplantae</taxon>
        <taxon>Streptophyta</taxon>
        <taxon>Embryophyta</taxon>
        <taxon>Tracheophyta</taxon>
        <taxon>Spermatophyta</taxon>
        <taxon>Magnoliopsida</taxon>
        <taxon>eudicotyledons</taxon>
        <taxon>Gunneridae</taxon>
        <taxon>Pentapetalae</taxon>
        <taxon>rosids</taxon>
        <taxon>fabids</taxon>
        <taxon>Rosales</taxon>
        <taxon>Rosaceae</taxon>
        <taxon>Rosoideae</taxon>
        <taxon>Rosoideae incertae sedis</taxon>
        <taxon>Rosa</taxon>
    </lineage>
</organism>
<dbReference type="GO" id="GO:0000228">
    <property type="term" value="C:nuclear chromosome"/>
    <property type="evidence" value="ECO:0007669"/>
    <property type="project" value="TreeGrafter"/>
</dbReference>
<dbReference type="EC" id="5.99.1.3" evidence="3"/>
<gene>
    <name evidence="3" type="ORF">RchiOBHm_Chr2g0089291</name>
</gene>
<reference evidence="3 4" key="1">
    <citation type="journal article" date="2018" name="Nat. Genet.">
        <title>The Rosa genome provides new insights in the design of modern roses.</title>
        <authorList>
            <person name="Bendahmane M."/>
        </authorList>
    </citation>
    <scope>NUCLEOTIDE SEQUENCE [LARGE SCALE GENOMIC DNA]</scope>
    <source>
        <strain evidence="4">cv. Old Blush</strain>
    </source>
</reference>
<dbReference type="GO" id="GO:0000706">
    <property type="term" value="P:meiotic DNA double-strand break processing"/>
    <property type="evidence" value="ECO:0007669"/>
    <property type="project" value="TreeGrafter"/>
</dbReference>
<evidence type="ECO:0000259" key="2">
    <source>
        <dbReference type="Pfam" id="PF21180"/>
    </source>
</evidence>
<name>A0A2P6RJ41_ROSCH</name>
<dbReference type="PANTHER" id="PTHR10848">
    <property type="entry name" value="MEIOTIC RECOMBINATION PROTEIN SPO11"/>
    <property type="match status" value="1"/>
</dbReference>
<dbReference type="AlphaFoldDB" id="A0A2P6RJ41"/>
<sequence>MLMDQTAPTSSIRLEDADYHEVKNLSVKEVEEKLEALKKKLDDAEFSLISRGKSNQTYRACSDGVKRYALKDINKCFKPRAEKREAIRYMIDLIIQSFKEEKRPTLAKLNTSSSALDDICCAIGCTRSSLNVDPSVRGVVGGLLSIKIGKYKTLCTRRDDGEPIPPFMHSDIILKNRGAKFVLVVEKKSAFNTLMQDKFYVDYPCIIITGIGMPEVGSRSFLNVLSEKFKIPVYGLFDCDPAGIEILSVYAAGSYNQSYDSVNLSCPFMMWLGVWPSDLHALKIPCKDLTSEEIRKVNTLLEKDFVKEYPTLLEELQLMKKKKRKANLEALEEFGRTCLTKYYLPYKLKYLLTDTD</sequence>
<dbReference type="InterPro" id="IPR002815">
    <property type="entry name" value="Spo11/TopoVI_A"/>
</dbReference>
<dbReference type="Gene3D" id="3.40.1360.10">
    <property type="match status" value="1"/>
</dbReference>
<dbReference type="InterPro" id="IPR034136">
    <property type="entry name" value="TOPRIM_Topo6A/Spo11"/>
</dbReference>
<feature type="domain" description="Topoisomerase 6 subunit A/Spo11 TOPRIM" evidence="2">
    <location>
        <begin position="181"/>
        <end position="348"/>
    </location>
</feature>
<dbReference type="InterPro" id="IPR036078">
    <property type="entry name" value="Spo11/TopoVI_A_sf"/>
</dbReference>
<feature type="coiled-coil region" evidence="1">
    <location>
        <begin position="20"/>
        <end position="47"/>
    </location>
</feature>
<dbReference type="GO" id="GO:0007131">
    <property type="term" value="P:reciprocal meiotic recombination"/>
    <property type="evidence" value="ECO:0007669"/>
    <property type="project" value="TreeGrafter"/>
</dbReference>
<dbReference type="EMBL" id="PDCK01000040">
    <property type="protein sequence ID" value="PRQ46459.1"/>
    <property type="molecule type" value="Genomic_DNA"/>
</dbReference>
<keyword evidence="1" id="KW-0175">Coiled coil</keyword>
<evidence type="ECO:0000256" key="1">
    <source>
        <dbReference type="SAM" id="Coils"/>
    </source>
</evidence>
<dbReference type="Pfam" id="PF21180">
    <property type="entry name" value="TOP6A-Spo11_Toprim"/>
    <property type="match status" value="1"/>
</dbReference>
<dbReference type="Proteomes" id="UP000238479">
    <property type="component" value="Chromosome 2"/>
</dbReference>
<accession>A0A2P6RJ41</accession>
<dbReference type="GO" id="GO:0003918">
    <property type="term" value="F:DNA topoisomerase type II (double strand cut, ATP-hydrolyzing) activity"/>
    <property type="evidence" value="ECO:0007669"/>
    <property type="project" value="InterPro"/>
</dbReference>
<dbReference type="SUPFAM" id="SSF56726">
    <property type="entry name" value="DNA topoisomerase IV, alpha subunit"/>
    <property type="match status" value="1"/>
</dbReference>
<proteinExistence type="predicted"/>
<comment type="caution">
    <text evidence="3">The sequence shown here is derived from an EMBL/GenBank/DDBJ whole genome shotgun (WGS) entry which is preliminary data.</text>
</comment>
<dbReference type="PANTHER" id="PTHR10848:SF3">
    <property type="entry name" value="MEIOTIC RECOMBINATION PROTEIN SPO11-1"/>
    <property type="match status" value="1"/>
</dbReference>
<dbReference type="GO" id="GO:0042138">
    <property type="term" value="P:meiotic DNA double-strand break formation"/>
    <property type="evidence" value="ECO:0007669"/>
    <property type="project" value="TreeGrafter"/>
</dbReference>
<dbReference type="CDD" id="cd00223">
    <property type="entry name" value="TOPRIM_TopoIIB_SPO"/>
    <property type="match status" value="1"/>
</dbReference>